<organism evidence="1 2">
    <name type="scientific">Haliangium ochraceum (strain DSM 14365 / JCM 11303 / SMP-2)</name>
    <dbReference type="NCBI Taxonomy" id="502025"/>
    <lineage>
        <taxon>Bacteria</taxon>
        <taxon>Pseudomonadati</taxon>
        <taxon>Myxococcota</taxon>
        <taxon>Polyangia</taxon>
        <taxon>Haliangiales</taxon>
        <taxon>Kofleriaceae</taxon>
        <taxon>Haliangium</taxon>
    </lineage>
</organism>
<gene>
    <name evidence="1" type="ordered locus">Hoch_0380</name>
</gene>
<dbReference type="STRING" id="502025.Hoch_0380"/>
<reference evidence="1 2" key="1">
    <citation type="journal article" date="2010" name="Stand. Genomic Sci.">
        <title>Complete genome sequence of Haliangium ochraceum type strain (SMP-2).</title>
        <authorList>
            <consortium name="US DOE Joint Genome Institute (JGI-PGF)"/>
            <person name="Ivanova N."/>
            <person name="Daum C."/>
            <person name="Lang E."/>
            <person name="Abt B."/>
            <person name="Kopitz M."/>
            <person name="Saunders E."/>
            <person name="Lapidus A."/>
            <person name="Lucas S."/>
            <person name="Glavina Del Rio T."/>
            <person name="Nolan M."/>
            <person name="Tice H."/>
            <person name="Copeland A."/>
            <person name="Cheng J.F."/>
            <person name="Chen F."/>
            <person name="Bruce D."/>
            <person name="Goodwin L."/>
            <person name="Pitluck S."/>
            <person name="Mavromatis K."/>
            <person name="Pati A."/>
            <person name="Mikhailova N."/>
            <person name="Chen A."/>
            <person name="Palaniappan K."/>
            <person name="Land M."/>
            <person name="Hauser L."/>
            <person name="Chang Y.J."/>
            <person name="Jeffries C.D."/>
            <person name="Detter J.C."/>
            <person name="Brettin T."/>
            <person name="Rohde M."/>
            <person name="Goker M."/>
            <person name="Bristow J."/>
            <person name="Markowitz V."/>
            <person name="Eisen J.A."/>
            <person name="Hugenholtz P."/>
            <person name="Kyrpides N.C."/>
            <person name="Klenk H.P."/>
        </authorList>
    </citation>
    <scope>NUCLEOTIDE SEQUENCE [LARGE SCALE GENOMIC DNA]</scope>
    <source>
        <strain evidence="2">DSM 14365 / CIP 107738 / JCM 11303 / AJ 13395 / SMP-2</strain>
    </source>
</reference>
<sequence length="56" mass="6102">MSAPFPGSLCHRCRFLRLSGNKRGSVFLQCTEPSLPKYVPQPVRACGHFVAATPGK</sequence>
<proteinExistence type="predicted"/>
<dbReference type="AlphaFoldDB" id="D0LIZ2"/>
<dbReference type="RefSeq" id="WP_012825648.1">
    <property type="nucleotide sequence ID" value="NC_013440.1"/>
</dbReference>
<evidence type="ECO:0000313" key="1">
    <source>
        <dbReference type="EMBL" id="ACY13021.1"/>
    </source>
</evidence>
<dbReference type="KEGG" id="hoh:Hoch_0380"/>
<accession>D0LIZ2</accession>
<dbReference type="EMBL" id="CP001804">
    <property type="protein sequence ID" value="ACY13021.1"/>
    <property type="molecule type" value="Genomic_DNA"/>
</dbReference>
<name>D0LIZ2_HALO1</name>
<dbReference type="Proteomes" id="UP000001880">
    <property type="component" value="Chromosome"/>
</dbReference>
<keyword evidence="2" id="KW-1185">Reference proteome</keyword>
<protein>
    <submittedName>
        <fullName evidence="1">Uncharacterized protein</fullName>
    </submittedName>
</protein>
<dbReference type="HOGENOM" id="CLU_205761_0_0_7"/>
<evidence type="ECO:0000313" key="2">
    <source>
        <dbReference type="Proteomes" id="UP000001880"/>
    </source>
</evidence>